<sequence length="89" mass="8679">MVGTVAAVEGDVGSNGDIAWLGALGIMSQTLCIVADIGHDEDGLASRGPDKGTVVSAAGPGVVVGTLVVNQSVDVSNSAGALVLCDDEL</sequence>
<dbReference type="Proteomes" id="UP001234297">
    <property type="component" value="Chromosome 7"/>
</dbReference>
<name>A0ACC2L733_PERAE</name>
<protein>
    <submittedName>
        <fullName evidence="1">Uncharacterized protein</fullName>
    </submittedName>
</protein>
<reference evidence="1 2" key="1">
    <citation type="journal article" date="2022" name="Hortic Res">
        <title>A haplotype resolved chromosomal level avocado genome allows analysis of novel avocado genes.</title>
        <authorList>
            <person name="Nath O."/>
            <person name="Fletcher S.J."/>
            <person name="Hayward A."/>
            <person name="Shaw L.M."/>
            <person name="Masouleh A.K."/>
            <person name="Furtado A."/>
            <person name="Henry R.J."/>
            <person name="Mitter N."/>
        </authorList>
    </citation>
    <scope>NUCLEOTIDE SEQUENCE [LARGE SCALE GENOMIC DNA]</scope>
    <source>
        <strain evidence="2">cv. Hass</strain>
    </source>
</reference>
<organism evidence="1 2">
    <name type="scientific">Persea americana</name>
    <name type="common">Avocado</name>
    <dbReference type="NCBI Taxonomy" id="3435"/>
    <lineage>
        <taxon>Eukaryota</taxon>
        <taxon>Viridiplantae</taxon>
        <taxon>Streptophyta</taxon>
        <taxon>Embryophyta</taxon>
        <taxon>Tracheophyta</taxon>
        <taxon>Spermatophyta</taxon>
        <taxon>Magnoliopsida</taxon>
        <taxon>Magnoliidae</taxon>
        <taxon>Laurales</taxon>
        <taxon>Lauraceae</taxon>
        <taxon>Persea</taxon>
    </lineage>
</organism>
<dbReference type="EMBL" id="CM056815">
    <property type="protein sequence ID" value="KAJ8629235.1"/>
    <property type="molecule type" value="Genomic_DNA"/>
</dbReference>
<evidence type="ECO:0000313" key="2">
    <source>
        <dbReference type="Proteomes" id="UP001234297"/>
    </source>
</evidence>
<gene>
    <name evidence="1" type="ORF">MRB53_022558</name>
</gene>
<evidence type="ECO:0000313" key="1">
    <source>
        <dbReference type="EMBL" id="KAJ8629235.1"/>
    </source>
</evidence>
<accession>A0ACC2L733</accession>
<proteinExistence type="predicted"/>
<keyword evidence="2" id="KW-1185">Reference proteome</keyword>
<comment type="caution">
    <text evidence="1">The sequence shown here is derived from an EMBL/GenBank/DDBJ whole genome shotgun (WGS) entry which is preliminary data.</text>
</comment>